<keyword evidence="6" id="KW-0597">Phosphoprotein</keyword>
<evidence type="ECO:0000313" key="18">
    <source>
        <dbReference type="Ensembl" id="ENSSTUP00000033298.1"/>
    </source>
</evidence>
<evidence type="ECO:0000256" key="3">
    <source>
        <dbReference type="ARBA" id="ARBA00006274"/>
    </source>
</evidence>
<comment type="subcellular location">
    <subcellularLocation>
        <location evidence="2">Cell membrane</location>
        <topology evidence="2">Peripheral membrane protein</topology>
        <orientation evidence="2">Cytoplasmic side</orientation>
    </subcellularLocation>
    <subcellularLocation>
        <location evidence="1">Cytoplasm</location>
        <location evidence="1">Cytoskeleton</location>
    </subcellularLocation>
</comment>
<dbReference type="GO" id="GO:0051016">
    <property type="term" value="P:barbed-end actin filament capping"/>
    <property type="evidence" value="ECO:0007669"/>
    <property type="project" value="TreeGrafter"/>
</dbReference>
<evidence type="ECO:0000256" key="4">
    <source>
        <dbReference type="ARBA" id="ARBA00022475"/>
    </source>
</evidence>
<evidence type="ECO:0000256" key="16">
    <source>
        <dbReference type="SAM" id="MobiDB-lite"/>
    </source>
</evidence>
<feature type="compositionally biased region" description="Basic and acidic residues" evidence="16">
    <location>
        <begin position="19"/>
        <end position="37"/>
    </location>
</feature>
<dbReference type="Gene3D" id="3.40.225.10">
    <property type="entry name" value="Class II aldolase/adducin N-terminal domain"/>
    <property type="match status" value="1"/>
</dbReference>
<keyword evidence="5" id="KW-0963">Cytoplasm</keyword>
<proteinExistence type="inferred from homology"/>
<dbReference type="InterPro" id="IPR051017">
    <property type="entry name" value="Aldolase-II_Adducin_sf"/>
</dbReference>
<evidence type="ECO:0000256" key="1">
    <source>
        <dbReference type="ARBA" id="ARBA00004245"/>
    </source>
</evidence>
<dbReference type="Ensembl" id="ENSSTUT00000034788.1">
    <property type="protein sequence ID" value="ENSSTUP00000033298.1"/>
    <property type="gene ID" value="ENSSTUG00000014013.1"/>
</dbReference>
<feature type="compositionally biased region" description="Low complexity" evidence="16">
    <location>
        <begin position="597"/>
        <end position="628"/>
    </location>
</feature>
<reference evidence="18" key="2">
    <citation type="submission" date="2025-09" db="UniProtKB">
        <authorList>
            <consortium name="Ensembl"/>
        </authorList>
    </citation>
    <scope>IDENTIFICATION</scope>
</reference>
<evidence type="ECO:0000313" key="19">
    <source>
        <dbReference type="Proteomes" id="UP000472277"/>
    </source>
</evidence>
<comment type="subunit">
    <text evidence="13">Heterodimer of an alpha and a beta subunit or an alpha and a gamma subunit.</text>
</comment>
<keyword evidence="9" id="KW-0472">Membrane</keyword>
<keyword evidence="8" id="KW-0007">Acetylation</keyword>
<dbReference type="PANTHER" id="PTHR10672">
    <property type="entry name" value="ADDUCIN"/>
    <property type="match status" value="1"/>
</dbReference>
<comment type="similarity">
    <text evidence="3">Belongs to the aldolase class II family. Adducin subfamily.</text>
</comment>
<dbReference type="GO" id="GO:1903393">
    <property type="term" value="P:positive regulation of adherens junction organization"/>
    <property type="evidence" value="ECO:0007669"/>
    <property type="project" value="TreeGrafter"/>
</dbReference>
<dbReference type="GO" id="GO:0005516">
    <property type="term" value="F:calmodulin binding"/>
    <property type="evidence" value="ECO:0007669"/>
    <property type="project" value="UniProtKB-KW"/>
</dbReference>
<dbReference type="SUPFAM" id="SSF53639">
    <property type="entry name" value="AraD/HMP-PK domain-like"/>
    <property type="match status" value="1"/>
</dbReference>
<evidence type="ECO:0000256" key="14">
    <source>
        <dbReference type="ARBA" id="ARBA00072931"/>
    </source>
</evidence>
<protein>
    <recommendedName>
        <fullName evidence="14">Alpha-adducin</fullName>
    </recommendedName>
    <alternativeName>
        <fullName evidence="15">Erythrocyte adducin subunit alpha</fullName>
    </alternativeName>
</protein>
<dbReference type="FunFam" id="3.40.225.10:FF:000002">
    <property type="entry name" value="alpha-adducin isoform X2"/>
    <property type="match status" value="1"/>
</dbReference>
<evidence type="ECO:0000256" key="5">
    <source>
        <dbReference type="ARBA" id="ARBA00022490"/>
    </source>
</evidence>
<feature type="region of interest" description="Disordered" evidence="16">
    <location>
        <begin position="437"/>
        <end position="468"/>
    </location>
</feature>
<keyword evidence="19" id="KW-1185">Reference proteome</keyword>
<accession>A0A673YFH1</accession>
<dbReference type="GO" id="GO:0005886">
    <property type="term" value="C:plasma membrane"/>
    <property type="evidence" value="ECO:0007669"/>
    <property type="project" value="UniProtKB-SubCell"/>
</dbReference>
<dbReference type="InterPro" id="IPR036409">
    <property type="entry name" value="Aldolase_II/adducin_N_sf"/>
</dbReference>
<dbReference type="GeneTree" id="ENSGT00940000158581"/>
<evidence type="ECO:0000256" key="12">
    <source>
        <dbReference type="ARBA" id="ARBA00055853"/>
    </source>
</evidence>
<feature type="region of interest" description="Disordered" evidence="16">
    <location>
        <begin position="1"/>
        <end position="37"/>
    </location>
</feature>
<dbReference type="PANTHER" id="PTHR10672:SF4">
    <property type="entry name" value="ALPHA-ADDUCIN"/>
    <property type="match status" value="1"/>
</dbReference>
<evidence type="ECO:0000256" key="11">
    <source>
        <dbReference type="ARBA" id="ARBA00023212"/>
    </source>
</evidence>
<dbReference type="AlphaFoldDB" id="A0A673YFH1"/>
<dbReference type="Pfam" id="PF00596">
    <property type="entry name" value="Aldolase_II"/>
    <property type="match status" value="1"/>
</dbReference>
<keyword evidence="10" id="KW-0009">Actin-binding</keyword>
<comment type="function">
    <text evidence="12">Membrane-cytoskeleton-associated protein that promotes the assembly of the spectrin-actin network. Binds to calmodulin.</text>
</comment>
<evidence type="ECO:0000256" key="13">
    <source>
        <dbReference type="ARBA" id="ARBA00065959"/>
    </source>
</evidence>
<dbReference type="GO" id="GO:0005912">
    <property type="term" value="C:adherens junction"/>
    <property type="evidence" value="ECO:0007669"/>
    <property type="project" value="TreeGrafter"/>
</dbReference>
<sequence>MNGDSGSGVVTAPPPTTAPHKERYFDRVDESSPEYQRERNMAPDLRQDFNMMEQRKRVSMILQSPAFCDELDTMIQDQLKRGKTPTSLLALQQIADFMTTSIPTMYPAAPQGGMAALSMSLGMVTPVNDLRGSDSISYEKGEKLLRCKLAAFYRLTDLFGWSQLIYNHLTVRVNSDQERFLIVPFGLLYSEVSASSLVKINIQGEIVDRGSTNLGVNQAGFTLHSAIYAARPDIKCIVHVHTPAGAAVSAMKCGLLPISPEALTLGEVAYHDYHGILIDEEENVLIQKNLGPTSKVLILRNHGLVSVGETVEEAFYYIHNLVTACEIQVRTLASAGGPDNLVMLDPAKYKARPRCSEHVEGSTHPKWLVGEQEFEAYMRMLDNLGYRTGYPYRCPALRDKAKKFSSDVEIAPSATGYSYAEDSDSGARSPLKLSFQRQQRDKTGWLNSGRPEEAYEEGPDSGSPKSKTKAAVANQFVPLNTNPKEVLEMRNKIREQNLKDITTAGPESQVLCAGSMVDRSFVQGELVTASKAIIEKEYQPRVIINKKGPNPFNKQYDQELEDYRKEVELKQKGPDGKTCHRSALRASGVGLVIPGVSEPTPTASPSSSLPSRDILTGSGSSQGSPGTSTGSGTGGYEEESPSESPHKEFHCAVLKALN</sequence>
<dbReference type="GO" id="GO:0005856">
    <property type="term" value="C:cytoskeleton"/>
    <property type="evidence" value="ECO:0007669"/>
    <property type="project" value="UniProtKB-SubCell"/>
</dbReference>
<keyword evidence="4" id="KW-1003">Cell membrane</keyword>
<dbReference type="SMART" id="SM01007">
    <property type="entry name" value="Aldolase_II"/>
    <property type="match status" value="1"/>
</dbReference>
<dbReference type="Proteomes" id="UP000472277">
    <property type="component" value="Chromosome 15"/>
</dbReference>
<feature type="domain" description="Class II aldolase/adducin N-terminal" evidence="17">
    <location>
        <begin position="147"/>
        <end position="329"/>
    </location>
</feature>
<dbReference type="GO" id="GO:0007010">
    <property type="term" value="P:cytoskeleton organization"/>
    <property type="evidence" value="ECO:0007669"/>
    <property type="project" value="UniProtKB-ARBA"/>
</dbReference>
<evidence type="ECO:0000259" key="17">
    <source>
        <dbReference type="SMART" id="SM01007"/>
    </source>
</evidence>
<dbReference type="GO" id="GO:1903142">
    <property type="term" value="P:positive regulation of establishment of endothelial barrier"/>
    <property type="evidence" value="ECO:0007669"/>
    <property type="project" value="TreeGrafter"/>
</dbReference>
<feature type="region of interest" description="Disordered" evidence="16">
    <location>
        <begin position="592"/>
        <end position="649"/>
    </location>
</feature>
<evidence type="ECO:0000256" key="8">
    <source>
        <dbReference type="ARBA" id="ARBA00022990"/>
    </source>
</evidence>
<dbReference type="InterPro" id="IPR001303">
    <property type="entry name" value="Aldolase_II/adducin_N"/>
</dbReference>
<dbReference type="GO" id="GO:0014069">
    <property type="term" value="C:postsynaptic density"/>
    <property type="evidence" value="ECO:0007669"/>
    <property type="project" value="TreeGrafter"/>
</dbReference>
<name>A0A673YFH1_SALTR</name>
<organism evidence="18 19">
    <name type="scientific">Salmo trutta</name>
    <name type="common">Brown trout</name>
    <dbReference type="NCBI Taxonomy" id="8032"/>
    <lineage>
        <taxon>Eukaryota</taxon>
        <taxon>Metazoa</taxon>
        <taxon>Chordata</taxon>
        <taxon>Craniata</taxon>
        <taxon>Vertebrata</taxon>
        <taxon>Euteleostomi</taxon>
        <taxon>Actinopterygii</taxon>
        <taxon>Neopterygii</taxon>
        <taxon>Teleostei</taxon>
        <taxon>Protacanthopterygii</taxon>
        <taxon>Salmoniformes</taxon>
        <taxon>Salmonidae</taxon>
        <taxon>Salmoninae</taxon>
        <taxon>Salmo</taxon>
    </lineage>
</organism>
<evidence type="ECO:0000256" key="10">
    <source>
        <dbReference type="ARBA" id="ARBA00023203"/>
    </source>
</evidence>
<dbReference type="NCBIfam" id="NF005451">
    <property type="entry name" value="PRK07044.1"/>
    <property type="match status" value="1"/>
</dbReference>
<evidence type="ECO:0000256" key="9">
    <source>
        <dbReference type="ARBA" id="ARBA00023136"/>
    </source>
</evidence>
<dbReference type="GO" id="GO:0051015">
    <property type="term" value="F:actin filament binding"/>
    <property type="evidence" value="ECO:0007669"/>
    <property type="project" value="TreeGrafter"/>
</dbReference>
<evidence type="ECO:0000256" key="15">
    <source>
        <dbReference type="ARBA" id="ARBA00076470"/>
    </source>
</evidence>
<reference evidence="18" key="1">
    <citation type="submission" date="2025-08" db="UniProtKB">
        <authorList>
            <consortium name="Ensembl"/>
        </authorList>
    </citation>
    <scope>IDENTIFICATION</scope>
</reference>
<evidence type="ECO:0000256" key="6">
    <source>
        <dbReference type="ARBA" id="ARBA00022553"/>
    </source>
</evidence>
<keyword evidence="11" id="KW-0206">Cytoskeleton</keyword>
<gene>
    <name evidence="18" type="primary">ADD1</name>
    <name evidence="18" type="synonym">LOC115149449</name>
</gene>
<evidence type="ECO:0000256" key="7">
    <source>
        <dbReference type="ARBA" id="ARBA00022860"/>
    </source>
</evidence>
<evidence type="ECO:0000256" key="2">
    <source>
        <dbReference type="ARBA" id="ARBA00004413"/>
    </source>
</evidence>
<dbReference type="GO" id="GO:0005925">
    <property type="term" value="C:focal adhesion"/>
    <property type="evidence" value="ECO:0007669"/>
    <property type="project" value="TreeGrafter"/>
</dbReference>
<keyword evidence="7" id="KW-0112">Calmodulin-binding</keyword>